<gene>
    <name evidence="2" type="ORF">MA16_Dca021899</name>
</gene>
<evidence type="ECO:0000313" key="3">
    <source>
        <dbReference type="Proteomes" id="UP000233837"/>
    </source>
</evidence>
<dbReference type="InterPro" id="IPR011989">
    <property type="entry name" value="ARM-like"/>
</dbReference>
<proteinExistence type="predicted"/>
<evidence type="ECO:0000313" key="2">
    <source>
        <dbReference type="EMBL" id="PKU75127.1"/>
    </source>
</evidence>
<keyword evidence="1" id="KW-0732">Signal</keyword>
<feature type="signal peptide" evidence="1">
    <location>
        <begin position="1"/>
        <end position="17"/>
    </location>
</feature>
<evidence type="ECO:0000256" key="1">
    <source>
        <dbReference type="SAM" id="SignalP"/>
    </source>
</evidence>
<dbReference type="Gene3D" id="1.25.10.10">
    <property type="entry name" value="Leucine-rich Repeat Variant"/>
    <property type="match status" value="1"/>
</dbReference>
<reference evidence="2 3" key="1">
    <citation type="journal article" date="2016" name="Sci. Rep.">
        <title>The Dendrobium catenatum Lindl. genome sequence provides insights into polysaccharide synthase, floral development and adaptive evolution.</title>
        <authorList>
            <person name="Zhang G.Q."/>
            <person name="Xu Q."/>
            <person name="Bian C."/>
            <person name="Tsai W.C."/>
            <person name="Yeh C.M."/>
            <person name="Liu K.W."/>
            <person name="Yoshida K."/>
            <person name="Zhang L.S."/>
            <person name="Chang S.B."/>
            <person name="Chen F."/>
            <person name="Shi Y."/>
            <person name="Su Y.Y."/>
            <person name="Zhang Y.Q."/>
            <person name="Chen L.J."/>
            <person name="Yin Y."/>
            <person name="Lin M."/>
            <person name="Huang H."/>
            <person name="Deng H."/>
            <person name="Wang Z.W."/>
            <person name="Zhu S.L."/>
            <person name="Zhao X."/>
            <person name="Deng C."/>
            <person name="Niu S.C."/>
            <person name="Huang J."/>
            <person name="Wang M."/>
            <person name="Liu G.H."/>
            <person name="Yang H.J."/>
            <person name="Xiao X.J."/>
            <person name="Hsiao Y.Y."/>
            <person name="Wu W.L."/>
            <person name="Chen Y.Y."/>
            <person name="Mitsuda N."/>
            <person name="Ohme-Takagi M."/>
            <person name="Luo Y.B."/>
            <person name="Van de Peer Y."/>
            <person name="Liu Z.J."/>
        </authorList>
    </citation>
    <scope>NUCLEOTIDE SEQUENCE [LARGE SCALE GENOMIC DNA]</scope>
    <source>
        <tissue evidence="2">The whole plant</tissue>
    </source>
</reference>
<dbReference type="STRING" id="906689.A0A2I0WHJ0"/>
<dbReference type="AlphaFoldDB" id="A0A2I0WHJ0"/>
<feature type="chain" id="PRO_5014150095" evidence="1">
    <location>
        <begin position="18"/>
        <end position="155"/>
    </location>
</feature>
<accession>A0A2I0WHJ0</accession>
<dbReference type="EMBL" id="KZ502642">
    <property type="protein sequence ID" value="PKU75127.1"/>
    <property type="molecule type" value="Genomic_DNA"/>
</dbReference>
<protein>
    <submittedName>
        <fullName evidence="2">Uncharacterized protein</fullName>
    </submittedName>
</protein>
<dbReference type="Proteomes" id="UP000233837">
    <property type="component" value="Unassembled WGS sequence"/>
</dbReference>
<keyword evidence="3" id="KW-1185">Reference proteome</keyword>
<organism evidence="2 3">
    <name type="scientific">Dendrobium catenatum</name>
    <dbReference type="NCBI Taxonomy" id="906689"/>
    <lineage>
        <taxon>Eukaryota</taxon>
        <taxon>Viridiplantae</taxon>
        <taxon>Streptophyta</taxon>
        <taxon>Embryophyta</taxon>
        <taxon>Tracheophyta</taxon>
        <taxon>Spermatophyta</taxon>
        <taxon>Magnoliopsida</taxon>
        <taxon>Liliopsida</taxon>
        <taxon>Asparagales</taxon>
        <taxon>Orchidaceae</taxon>
        <taxon>Epidendroideae</taxon>
        <taxon>Malaxideae</taxon>
        <taxon>Dendrobiinae</taxon>
        <taxon>Dendrobium</taxon>
    </lineage>
</organism>
<reference evidence="2 3" key="2">
    <citation type="journal article" date="2017" name="Nature">
        <title>The Apostasia genome and the evolution of orchids.</title>
        <authorList>
            <person name="Zhang G.Q."/>
            <person name="Liu K.W."/>
            <person name="Li Z."/>
            <person name="Lohaus R."/>
            <person name="Hsiao Y.Y."/>
            <person name="Niu S.C."/>
            <person name="Wang J.Y."/>
            <person name="Lin Y.C."/>
            <person name="Xu Q."/>
            <person name="Chen L.J."/>
            <person name="Yoshida K."/>
            <person name="Fujiwara S."/>
            <person name="Wang Z.W."/>
            <person name="Zhang Y.Q."/>
            <person name="Mitsuda N."/>
            <person name="Wang M."/>
            <person name="Liu G.H."/>
            <person name="Pecoraro L."/>
            <person name="Huang H.X."/>
            <person name="Xiao X.J."/>
            <person name="Lin M."/>
            <person name="Wu X.Y."/>
            <person name="Wu W.L."/>
            <person name="Chen Y.Y."/>
            <person name="Chang S.B."/>
            <person name="Sakamoto S."/>
            <person name="Ohme-Takagi M."/>
            <person name="Yagi M."/>
            <person name="Zeng S.J."/>
            <person name="Shen C.Y."/>
            <person name="Yeh C.M."/>
            <person name="Luo Y.B."/>
            <person name="Tsai W.C."/>
            <person name="Van de Peer Y."/>
            <person name="Liu Z.J."/>
        </authorList>
    </citation>
    <scope>NUCLEOTIDE SEQUENCE [LARGE SCALE GENOMIC DNA]</scope>
    <source>
        <tissue evidence="2">The whole plant</tissue>
    </source>
</reference>
<name>A0A2I0WHJ0_9ASPA</name>
<sequence length="155" mass="17451">MLEPFLFLSFYCLTAHAASVVLNFIENCTPDTLSPYWDGIVSKLLVLLQEEMFNRGNYDVGLHRLQLTSNQGNITAKYLLGLWWFHDDSSRSYGINLLNEISGDYPLRPENIPLDMAPDHTLLGSEALATFYGVRWRVGSSFLLLSSGTPFTPEA</sequence>